<reference evidence="2" key="1">
    <citation type="submission" date="2023-07" db="EMBL/GenBank/DDBJ databases">
        <authorList>
            <consortium name="AG Swart"/>
            <person name="Singh M."/>
            <person name="Singh A."/>
            <person name="Seah K."/>
            <person name="Emmerich C."/>
        </authorList>
    </citation>
    <scope>NUCLEOTIDE SEQUENCE</scope>
    <source>
        <strain evidence="2">DP1</strain>
    </source>
</reference>
<proteinExistence type="predicted"/>
<feature type="region of interest" description="Disordered" evidence="1">
    <location>
        <begin position="169"/>
        <end position="195"/>
    </location>
</feature>
<gene>
    <name evidence="2" type="ORF">ECRASSUSDP1_LOCUS14829</name>
</gene>
<accession>A0AAD1XIV1</accession>
<evidence type="ECO:0000313" key="2">
    <source>
        <dbReference type="EMBL" id="CAI2373483.1"/>
    </source>
</evidence>
<evidence type="ECO:0000313" key="3">
    <source>
        <dbReference type="Proteomes" id="UP001295684"/>
    </source>
</evidence>
<keyword evidence="3" id="KW-1185">Reference proteome</keyword>
<protein>
    <submittedName>
        <fullName evidence="2">Uncharacterized protein</fullName>
    </submittedName>
</protein>
<dbReference type="Proteomes" id="UP001295684">
    <property type="component" value="Unassembled WGS sequence"/>
</dbReference>
<comment type="caution">
    <text evidence="2">The sequence shown here is derived from an EMBL/GenBank/DDBJ whole genome shotgun (WGS) entry which is preliminary data.</text>
</comment>
<feature type="region of interest" description="Disordered" evidence="1">
    <location>
        <begin position="222"/>
        <end position="289"/>
    </location>
</feature>
<organism evidence="2 3">
    <name type="scientific">Euplotes crassus</name>
    <dbReference type="NCBI Taxonomy" id="5936"/>
    <lineage>
        <taxon>Eukaryota</taxon>
        <taxon>Sar</taxon>
        <taxon>Alveolata</taxon>
        <taxon>Ciliophora</taxon>
        <taxon>Intramacronucleata</taxon>
        <taxon>Spirotrichea</taxon>
        <taxon>Hypotrichia</taxon>
        <taxon>Euplotida</taxon>
        <taxon>Euplotidae</taxon>
        <taxon>Moneuplotes</taxon>
    </lineage>
</organism>
<sequence length="289" mass="32829">MINQWMKVNLRSDTTKQIDKYLTIEQPESLKTVNEGEGADKFDYALFNKSCGNFEYEDWIVNVFTNPDGSGSQIGEFTEVDLLQTLSRLDKTKREAEKIMKKRRAKRMEKIEEINRRMGHMNLEEAEPFNPYEKELNSGSRRRSRGLTYMENIELQKYQKRIGIKLKPKPQAKPKMRPKPSDYPSANLGKPIGKPTNKPVIPLPGQKGPLHSTVAPQVPQGMHNMNPPAAASGHLGYSHQPKPPHTYPHYTTPSYPHPRGPPPTIAQPKVTPTDPPAKKKKGLARWFGL</sequence>
<dbReference type="EMBL" id="CAMPGE010014834">
    <property type="protein sequence ID" value="CAI2373483.1"/>
    <property type="molecule type" value="Genomic_DNA"/>
</dbReference>
<dbReference type="AlphaFoldDB" id="A0AAD1XIV1"/>
<feature type="compositionally biased region" description="Basic residues" evidence="1">
    <location>
        <begin position="169"/>
        <end position="178"/>
    </location>
</feature>
<name>A0AAD1XIV1_EUPCR</name>
<evidence type="ECO:0000256" key="1">
    <source>
        <dbReference type="SAM" id="MobiDB-lite"/>
    </source>
</evidence>
<feature type="compositionally biased region" description="Pro residues" evidence="1">
    <location>
        <begin position="255"/>
        <end position="265"/>
    </location>
</feature>